<dbReference type="InterPro" id="IPR057456">
    <property type="entry name" value="Znf_C17orf113"/>
</dbReference>
<accession>A0A6J8AAR2</accession>
<dbReference type="OrthoDB" id="10051404at2759"/>
<feature type="domain" description="C17orf113 probable zinc finger" evidence="2">
    <location>
        <begin position="1"/>
        <end position="45"/>
    </location>
</feature>
<feature type="compositionally biased region" description="Acidic residues" evidence="1">
    <location>
        <begin position="449"/>
        <end position="465"/>
    </location>
</feature>
<protein>
    <recommendedName>
        <fullName evidence="2">C17orf113 probable zinc finger domain-containing protein</fullName>
    </recommendedName>
</protein>
<proteinExistence type="predicted"/>
<dbReference type="PANTHER" id="PTHR46880">
    <property type="entry name" value="RAS-ASSOCIATING DOMAIN-CONTAINING PROTEIN"/>
    <property type="match status" value="1"/>
</dbReference>
<dbReference type="AlphaFoldDB" id="A0A6J8AAR2"/>
<evidence type="ECO:0000259" key="2">
    <source>
        <dbReference type="Pfam" id="PF25431"/>
    </source>
</evidence>
<keyword evidence="4" id="KW-1185">Reference proteome</keyword>
<reference evidence="3 4" key="1">
    <citation type="submission" date="2020-06" db="EMBL/GenBank/DDBJ databases">
        <authorList>
            <person name="Li R."/>
            <person name="Bekaert M."/>
        </authorList>
    </citation>
    <scope>NUCLEOTIDE SEQUENCE [LARGE SCALE GENOMIC DNA]</scope>
    <source>
        <strain evidence="4">wild</strain>
    </source>
</reference>
<gene>
    <name evidence="3" type="ORF">MCOR_5593</name>
</gene>
<evidence type="ECO:0000313" key="4">
    <source>
        <dbReference type="Proteomes" id="UP000507470"/>
    </source>
</evidence>
<organism evidence="3 4">
    <name type="scientific">Mytilus coruscus</name>
    <name type="common">Sea mussel</name>
    <dbReference type="NCBI Taxonomy" id="42192"/>
    <lineage>
        <taxon>Eukaryota</taxon>
        <taxon>Metazoa</taxon>
        <taxon>Spiralia</taxon>
        <taxon>Lophotrochozoa</taxon>
        <taxon>Mollusca</taxon>
        <taxon>Bivalvia</taxon>
        <taxon>Autobranchia</taxon>
        <taxon>Pteriomorphia</taxon>
        <taxon>Mytilida</taxon>
        <taxon>Mytiloidea</taxon>
        <taxon>Mytilidae</taxon>
        <taxon>Mytilinae</taxon>
        <taxon>Mytilus</taxon>
    </lineage>
</organism>
<dbReference type="Proteomes" id="UP000507470">
    <property type="component" value="Unassembled WGS sequence"/>
</dbReference>
<evidence type="ECO:0000256" key="1">
    <source>
        <dbReference type="SAM" id="MobiDB-lite"/>
    </source>
</evidence>
<dbReference type="EMBL" id="CACVKT020001039">
    <property type="protein sequence ID" value="CAC5364605.1"/>
    <property type="molecule type" value="Genomic_DNA"/>
</dbReference>
<feature type="region of interest" description="Disordered" evidence="1">
    <location>
        <begin position="434"/>
        <end position="468"/>
    </location>
</feature>
<evidence type="ECO:0000313" key="3">
    <source>
        <dbReference type="EMBL" id="CAC5364605.1"/>
    </source>
</evidence>
<name>A0A6J8AAR2_MYTCO</name>
<dbReference type="PANTHER" id="PTHR46880:SF9">
    <property type="entry name" value="ZINC FINGER PROTEIN 862"/>
    <property type="match status" value="1"/>
</dbReference>
<dbReference type="Pfam" id="PF25431">
    <property type="entry name" value="zf-C17orf113"/>
    <property type="match status" value="1"/>
</dbReference>
<sequence>MICAYCSTQGYDNSFTIGCKSYKLDSIVKHEASKLHKKAAEIEINKAKPVEQSDARKIILSLNKDIYNKLDKMFRTCQSIVLHDRPISDFIWSCEVDEMKGLSIGETYRNTNSAKVFVKSMAEVQFKNIEKVLSHAKFITVIGDGSTDKAVLEQEMWFARSFKLTETSERVSSDAKSKTKAFLKVLKSRTAMCDGPHLRKSNLRETLEYKGVKLINNPDFSKEKFLDNIILALEGRFAEFQTSEAVIKATCIADLKSWPHDWDSLKVFGDQDLRVLLSHYEPLLKEAGVSTDDAEIEWTSLKRGVHDSLVKSGVIPDWVFLNVKFGDEAPNILAIMDLILSLSPSSAEAEKGFSHLKLIKTNIRSKMGHDLLNHSLVIKLESPDVKHFDPHKSIMHWNTSGSRARRPLSKSLGIREIIKTPSSNVEMDISKMDDETEVEMEQDVHDENSSDVDEPTDDETDESENELSVFNDLLEYEYECKF</sequence>